<evidence type="ECO:0000313" key="1">
    <source>
        <dbReference type="EMBL" id="KAA1262297.1"/>
    </source>
</evidence>
<reference evidence="1 2" key="1">
    <citation type="submission" date="2019-08" db="EMBL/GenBank/DDBJ databases">
        <title>Deep-cultivation of Planctomycetes and their phenomic and genomic characterization uncovers novel biology.</title>
        <authorList>
            <person name="Wiegand S."/>
            <person name="Jogler M."/>
            <person name="Boedeker C."/>
            <person name="Pinto D."/>
            <person name="Vollmers J."/>
            <person name="Rivas-Marin E."/>
            <person name="Kohn T."/>
            <person name="Peeters S.H."/>
            <person name="Heuer A."/>
            <person name="Rast P."/>
            <person name="Oberbeckmann S."/>
            <person name="Bunk B."/>
            <person name="Jeske O."/>
            <person name="Meyerdierks A."/>
            <person name="Storesund J.E."/>
            <person name="Kallscheuer N."/>
            <person name="Luecker S."/>
            <person name="Lage O.M."/>
            <person name="Pohl T."/>
            <person name="Merkel B.J."/>
            <person name="Hornburger P."/>
            <person name="Mueller R.-W."/>
            <person name="Bruemmer F."/>
            <person name="Labrenz M."/>
            <person name="Spormann A.M."/>
            <person name="Op Den Camp H."/>
            <person name="Overmann J."/>
            <person name="Amann R."/>
            <person name="Jetten M.S.M."/>
            <person name="Mascher T."/>
            <person name="Medema M.H."/>
            <person name="Devos D.P."/>
            <person name="Kaster A.-K."/>
            <person name="Ovreas L."/>
            <person name="Rohde M."/>
            <person name="Galperin M.Y."/>
            <person name="Jogler C."/>
        </authorList>
    </citation>
    <scope>NUCLEOTIDE SEQUENCE [LARGE SCALE GENOMIC DNA]</scope>
    <source>
        <strain evidence="1 2">LF1</strain>
    </source>
</reference>
<protein>
    <submittedName>
        <fullName evidence="1">Uncharacterized protein</fullName>
    </submittedName>
</protein>
<dbReference type="AlphaFoldDB" id="A0A5B1CM89"/>
<name>A0A5B1CM89_9BACT</name>
<dbReference type="EMBL" id="VRLW01000001">
    <property type="protein sequence ID" value="KAA1262297.1"/>
    <property type="molecule type" value="Genomic_DNA"/>
</dbReference>
<organism evidence="1 2">
    <name type="scientific">Rubripirellula obstinata</name>
    <dbReference type="NCBI Taxonomy" id="406547"/>
    <lineage>
        <taxon>Bacteria</taxon>
        <taxon>Pseudomonadati</taxon>
        <taxon>Planctomycetota</taxon>
        <taxon>Planctomycetia</taxon>
        <taxon>Pirellulales</taxon>
        <taxon>Pirellulaceae</taxon>
        <taxon>Rubripirellula</taxon>
    </lineage>
</organism>
<gene>
    <name evidence="1" type="ORF">LF1_48610</name>
</gene>
<keyword evidence="2" id="KW-1185">Reference proteome</keyword>
<evidence type="ECO:0000313" key="2">
    <source>
        <dbReference type="Proteomes" id="UP000322699"/>
    </source>
</evidence>
<dbReference type="Proteomes" id="UP000322699">
    <property type="component" value="Unassembled WGS sequence"/>
</dbReference>
<dbReference type="RefSeq" id="WP_068259598.1">
    <property type="nucleotide sequence ID" value="NZ_LWSK01000011.1"/>
</dbReference>
<comment type="caution">
    <text evidence="1">The sequence shown here is derived from an EMBL/GenBank/DDBJ whole genome shotgun (WGS) entry which is preliminary data.</text>
</comment>
<proteinExistence type="predicted"/>
<sequence>MILTEWVGEICEADQEPKTRYWHKNLETCIRTNDGKCQWANAKTPRPEMWYDGDDIQRIGCTGYNFVTGRAEWIGIDIDGDSHGGGFDAATIAALRDRMAKNPAIDLYESTSGDGLHGIIRLNPFVDVPKPQLTQLAAHVVESVDAGLTKFIDVAGGNLWLWHC</sequence>
<accession>A0A5B1CM89</accession>